<dbReference type="InterPro" id="IPR010610">
    <property type="entry name" value="EryCIII-like_C"/>
</dbReference>
<dbReference type="CAZy" id="GT1">
    <property type="family name" value="Glycosyltransferase Family 1"/>
</dbReference>
<keyword evidence="3 5" id="KW-0808">Transferase</keyword>
<dbReference type="GO" id="GO:0008194">
    <property type="term" value="F:UDP-glycosyltransferase activity"/>
    <property type="evidence" value="ECO:0007669"/>
    <property type="project" value="InterPro"/>
</dbReference>
<dbReference type="FunFam" id="3.40.50.2000:FF:000072">
    <property type="entry name" value="Glycosyl transferase"/>
    <property type="match status" value="1"/>
</dbReference>
<proteinExistence type="inferred from homology"/>
<evidence type="ECO:0000256" key="2">
    <source>
        <dbReference type="ARBA" id="ARBA00022676"/>
    </source>
</evidence>
<dbReference type="Gene3D" id="3.40.50.2000">
    <property type="entry name" value="Glycogen Phosphorylase B"/>
    <property type="match status" value="2"/>
</dbReference>
<dbReference type="eggNOG" id="COG1819">
    <property type="taxonomic scope" value="Bacteria"/>
</dbReference>
<dbReference type="GO" id="GO:0016758">
    <property type="term" value="F:hexosyltransferase activity"/>
    <property type="evidence" value="ECO:0007669"/>
    <property type="project" value="InterPro"/>
</dbReference>
<dbReference type="PANTHER" id="PTHR48043">
    <property type="entry name" value="EG:EG0003.4 PROTEIN-RELATED"/>
    <property type="match status" value="1"/>
</dbReference>
<dbReference type="OrthoDB" id="6620093at2"/>
<dbReference type="CDD" id="cd03784">
    <property type="entry name" value="GT1_Gtf-like"/>
    <property type="match status" value="1"/>
</dbReference>
<sequence>MSHVLFINVFGYGHINPTVSIVGELLDRGEKVTYVAGEEFKDKIEHMGARFIGYKNFDELGFNNGEISPAEIEPQLMEISRVYVEIIETVFNIKDNFDYIIYDSLFFLGAEIARVLKIPAISSDSTFAVNDKTNYMSEFFAKFGPVIMGLTSRPDFLSTINYLRDKYGIIVPDLFSIHKLKSDINIIYTSRYFQICGESFDDSYKFVGPSISDRKEKPESTLIYKDKSKLIYISLGTIFNKSVEFYESCFKAFGSMDVKIIMSVGMNIDISSFKNVPNNFIIRNYVPQLEILKYADLFITHGGMNSTNEGLYYSVPLIVIPHFFDQPVVAYRVAELGAGIVIEKDKVSPEILKESVNRIFSNKAYKENSEKIGKSLRGSGGYKKGVDEIFALKDSKKTTGNLIYI</sequence>
<dbReference type="PANTHER" id="PTHR48043:SF145">
    <property type="entry name" value="FI06409P-RELATED"/>
    <property type="match status" value="1"/>
</dbReference>
<dbReference type="Pfam" id="PF06722">
    <property type="entry name" value="EryCIII-like_C"/>
    <property type="match status" value="1"/>
</dbReference>
<comment type="similarity">
    <text evidence="1">Belongs to the UDP-glycosyltransferase family.</text>
</comment>
<dbReference type="RefSeq" id="WP_015926529.1">
    <property type="nucleotide sequence ID" value="NC_011898.1"/>
</dbReference>
<dbReference type="InterPro" id="IPR002213">
    <property type="entry name" value="UDP_glucos_trans"/>
</dbReference>
<dbReference type="SUPFAM" id="SSF53756">
    <property type="entry name" value="UDP-Glycosyltransferase/glycogen phosphorylase"/>
    <property type="match status" value="1"/>
</dbReference>
<evidence type="ECO:0000313" key="6">
    <source>
        <dbReference type="Proteomes" id="UP000001349"/>
    </source>
</evidence>
<dbReference type="Proteomes" id="UP000001349">
    <property type="component" value="Chromosome"/>
</dbReference>
<protein>
    <submittedName>
        <fullName evidence="5">Glycosyltransferase, MGT family</fullName>
    </submittedName>
</protein>
<name>B8I0E5_RUMCH</name>
<keyword evidence="2" id="KW-0328">Glycosyltransferase</keyword>
<evidence type="ECO:0000259" key="4">
    <source>
        <dbReference type="Pfam" id="PF06722"/>
    </source>
</evidence>
<dbReference type="InterPro" id="IPR006326">
    <property type="entry name" value="UDPGT_MGT-like"/>
</dbReference>
<dbReference type="AlphaFoldDB" id="B8I0E5"/>
<dbReference type="EMBL" id="CP001348">
    <property type="protein sequence ID" value="ACL77471.1"/>
    <property type="molecule type" value="Genomic_DNA"/>
</dbReference>
<dbReference type="NCBIfam" id="TIGR01426">
    <property type="entry name" value="MGT"/>
    <property type="match status" value="1"/>
</dbReference>
<keyword evidence="6" id="KW-1185">Reference proteome</keyword>
<organism evidence="5 6">
    <name type="scientific">Ruminiclostridium cellulolyticum (strain ATCC 35319 / DSM 5812 / JCM 6584 / H10)</name>
    <name type="common">Clostridium cellulolyticum</name>
    <dbReference type="NCBI Taxonomy" id="394503"/>
    <lineage>
        <taxon>Bacteria</taxon>
        <taxon>Bacillati</taxon>
        <taxon>Bacillota</taxon>
        <taxon>Clostridia</taxon>
        <taxon>Eubacteriales</taxon>
        <taxon>Oscillospiraceae</taxon>
        <taxon>Ruminiclostridium</taxon>
    </lineage>
</organism>
<dbReference type="InterPro" id="IPR050271">
    <property type="entry name" value="UDP-glycosyltransferase"/>
</dbReference>
<evidence type="ECO:0000256" key="1">
    <source>
        <dbReference type="ARBA" id="ARBA00009995"/>
    </source>
</evidence>
<gene>
    <name evidence="5" type="ordered locus">Ccel_3181</name>
</gene>
<feature type="domain" description="Erythromycin biosynthesis protein CIII-like C-terminal" evidence="4">
    <location>
        <begin position="251"/>
        <end position="373"/>
    </location>
</feature>
<dbReference type="STRING" id="394503.Ccel_3181"/>
<evidence type="ECO:0000313" key="5">
    <source>
        <dbReference type="EMBL" id="ACL77471.1"/>
    </source>
</evidence>
<dbReference type="KEGG" id="cce:Ccel_3181"/>
<evidence type="ECO:0000256" key="3">
    <source>
        <dbReference type="ARBA" id="ARBA00022679"/>
    </source>
</evidence>
<accession>B8I0E5</accession>
<dbReference type="HOGENOM" id="CLU_000537_7_1_9"/>
<reference evidence="5 6" key="1">
    <citation type="submission" date="2009-01" db="EMBL/GenBank/DDBJ databases">
        <title>Complete sequence of Clostridium cellulolyticum H10.</title>
        <authorList>
            <consortium name="US DOE Joint Genome Institute"/>
            <person name="Lucas S."/>
            <person name="Copeland A."/>
            <person name="Lapidus A."/>
            <person name="Glavina del Rio T."/>
            <person name="Dalin E."/>
            <person name="Tice H."/>
            <person name="Bruce D."/>
            <person name="Goodwin L."/>
            <person name="Pitluck S."/>
            <person name="Chertkov O."/>
            <person name="Saunders E."/>
            <person name="Brettin T."/>
            <person name="Detter J.C."/>
            <person name="Han C."/>
            <person name="Larimer F."/>
            <person name="Land M."/>
            <person name="Hauser L."/>
            <person name="Kyrpides N."/>
            <person name="Ivanova N."/>
            <person name="Zhou J."/>
            <person name="Richardson P."/>
        </authorList>
    </citation>
    <scope>NUCLEOTIDE SEQUENCE [LARGE SCALE GENOMIC DNA]</scope>
    <source>
        <strain evidence="6">ATCC 35319 / DSM 5812 / JCM 6584 / H10</strain>
    </source>
</reference>